<reference evidence="2 3" key="1">
    <citation type="submission" date="2016-10" db="EMBL/GenBank/DDBJ databases">
        <authorList>
            <person name="de Groot N.N."/>
        </authorList>
    </citation>
    <scope>NUCLEOTIDE SEQUENCE [LARGE SCALE GENOMIC DNA]</scope>
    <source>
        <strain evidence="2 3">DSM 21039</strain>
    </source>
</reference>
<evidence type="ECO:0008006" key="4">
    <source>
        <dbReference type="Google" id="ProtNLM"/>
    </source>
</evidence>
<gene>
    <name evidence="2" type="ORF">SAMN04488505_107268</name>
</gene>
<name>A0A1H8CYL6_9BACT</name>
<dbReference type="RefSeq" id="WP_089918343.1">
    <property type="nucleotide sequence ID" value="NZ_FOBB01000007.1"/>
</dbReference>
<dbReference type="OrthoDB" id="5450709at2"/>
<keyword evidence="3" id="KW-1185">Reference proteome</keyword>
<dbReference type="AlphaFoldDB" id="A0A1H8CYL6"/>
<dbReference type="Pfam" id="PF12094">
    <property type="entry name" value="DUF3570"/>
    <property type="match status" value="1"/>
</dbReference>
<evidence type="ECO:0000256" key="1">
    <source>
        <dbReference type="SAM" id="SignalP"/>
    </source>
</evidence>
<dbReference type="InterPro" id="IPR021953">
    <property type="entry name" value="DUF3570"/>
</dbReference>
<dbReference type="Proteomes" id="UP000198984">
    <property type="component" value="Unassembled WGS sequence"/>
</dbReference>
<evidence type="ECO:0000313" key="2">
    <source>
        <dbReference type="EMBL" id="SEN00193.1"/>
    </source>
</evidence>
<sequence length="408" mass="46862">MKKKYLVLGLLATALSASAQKAKDSTYKKQRVSQTDVQLLFSYYTQEGDHSAVTGGIGTEALQVYAPEVTITHKRDSVNTFHVNMGVDVITSASTDKIDHIVSSASRVDARTHLDAGYSRLLRRSRVRVGIHSGFSIESDYFSVPVGITLSQANAGGTREVSASLQVFLDDLRWGRLDPDHFSPEKLIYPEELRYKEWFTEYKRRSYNASFALYQVINERMQLAVFPELVYQYGLLSTPFHRVYFLGDSLKVENLPRKRWKMPLGIQLNTFVGSRVILRSYYRFYRDNFGITAHTLQLEAPVKITPRLTLSPLLRYYNQQGSKYFKPYKEHLLSERFYTSDYDLSTFNSYKLGMGIRYAFYKPFLGNYSFREAALRYAFYKRSDGLSAHMITLLLETSHTRTHGGKGL</sequence>
<feature type="signal peptide" evidence="1">
    <location>
        <begin position="1"/>
        <end position="19"/>
    </location>
</feature>
<feature type="chain" id="PRO_5011731988" description="DUF3570 domain-containing protein" evidence="1">
    <location>
        <begin position="20"/>
        <end position="408"/>
    </location>
</feature>
<dbReference type="EMBL" id="FOBB01000007">
    <property type="protein sequence ID" value="SEN00193.1"/>
    <property type="molecule type" value="Genomic_DNA"/>
</dbReference>
<organism evidence="2 3">
    <name type="scientific">Chitinophaga rupis</name>
    <dbReference type="NCBI Taxonomy" id="573321"/>
    <lineage>
        <taxon>Bacteria</taxon>
        <taxon>Pseudomonadati</taxon>
        <taxon>Bacteroidota</taxon>
        <taxon>Chitinophagia</taxon>
        <taxon>Chitinophagales</taxon>
        <taxon>Chitinophagaceae</taxon>
        <taxon>Chitinophaga</taxon>
    </lineage>
</organism>
<proteinExistence type="predicted"/>
<keyword evidence="1" id="KW-0732">Signal</keyword>
<accession>A0A1H8CYL6</accession>
<evidence type="ECO:0000313" key="3">
    <source>
        <dbReference type="Proteomes" id="UP000198984"/>
    </source>
</evidence>
<dbReference type="STRING" id="573321.SAMN04488505_107268"/>
<protein>
    <recommendedName>
        <fullName evidence="4">DUF3570 domain-containing protein</fullName>
    </recommendedName>
</protein>